<sequence length="701" mass="79187">MSNALAKENISLAESKKSKRLNSLLDVLMAKVMKNAESNVCVNGNSKLVESLLRNCEIFVMLRPMAQTDRKSLPHSDFVPQKLGSSKRKPKKVHRIIRAPTTEDETLEDCESPNWFGEQVICNFSNLYPSFANLSVYPVEEILENPDEMLHENNIDFKETNEDKDHALSLLSYLQNYEYHDEIKGKCNVTGIVSTMELSTLGLHSHAHHTEATLTTFSQQQDEAQCGKDGEEADDECIAFSNPISRKIEIVISHLMETSAHDLNEQQKLRAALSEVLLRHIPITEVSSKYGIAVSAFQPYITRARVLLGQSPHPTSSNIKKKVSARLSDDNGQYANADEKDIVNKNTEPSQRDVHADDTKHEKQCDTGNLLTKLYESKNESMRSLSSSVVELYRSSDEFDESSKISRISIPIHDKQVENISSTSAEEIPRTRNTVLCTESGGVCRINEYDGLPRSIRGVARLLSNKKLGKLDIKEYTGMPENLVVKIDNVLRQYNFHGDREKMRDAIFEVLYNSKTLSEASRGNNLAATTLSTYVRLVKVLINIEKNIYLSHCREVGKCITTEFPKFKLSIAQAISRNRANDEQKGEEDVSIVRNNTEDGATKNSSNEHVKMKNNESSVTESTVGTLEHLNSIFSEDFYKPLYDYLHKLNGVNFPIEGSLIVGLAKMIIGELPVNEQIFFADAVWDQWLINYRKEHPEFDE</sequence>
<keyword evidence="7" id="KW-1185">Reference proteome</keyword>
<evidence type="ECO:0000256" key="1">
    <source>
        <dbReference type="ARBA" id="ARBA00008693"/>
    </source>
</evidence>
<dbReference type="EMBL" id="UYRX01000275">
    <property type="protein sequence ID" value="VDK79076.1"/>
    <property type="molecule type" value="Genomic_DNA"/>
</dbReference>
<evidence type="ECO:0000256" key="5">
    <source>
        <dbReference type="SAM" id="MobiDB-lite"/>
    </source>
</evidence>
<evidence type="ECO:0000256" key="4">
    <source>
        <dbReference type="ARBA" id="ARBA00023157"/>
    </source>
</evidence>
<accession>A0A3P6SV43</accession>
<feature type="region of interest" description="Disordered" evidence="5">
    <location>
        <begin position="311"/>
        <end position="365"/>
    </location>
</feature>
<feature type="compositionally biased region" description="Basic and acidic residues" evidence="5">
    <location>
        <begin position="579"/>
        <end position="588"/>
    </location>
</feature>
<comment type="similarity">
    <text evidence="1">Belongs to the stanniocalcin family.</text>
</comment>
<proteinExistence type="inferred from homology"/>
<dbReference type="InterPro" id="IPR004978">
    <property type="entry name" value="Stanniocalcin"/>
</dbReference>
<name>A0A3P6SV43_LITSI</name>
<evidence type="ECO:0000313" key="6">
    <source>
        <dbReference type="EMBL" id="VDK79076.1"/>
    </source>
</evidence>
<dbReference type="STRING" id="42156.A0A3P6SV43"/>
<dbReference type="OrthoDB" id="5805553at2759"/>
<organism evidence="6 7">
    <name type="scientific">Litomosoides sigmodontis</name>
    <name type="common">Filarial nematode worm</name>
    <dbReference type="NCBI Taxonomy" id="42156"/>
    <lineage>
        <taxon>Eukaryota</taxon>
        <taxon>Metazoa</taxon>
        <taxon>Ecdysozoa</taxon>
        <taxon>Nematoda</taxon>
        <taxon>Chromadorea</taxon>
        <taxon>Rhabditida</taxon>
        <taxon>Spirurina</taxon>
        <taxon>Spiruromorpha</taxon>
        <taxon>Filarioidea</taxon>
        <taxon>Onchocercidae</taxon>
        <taxon>Litomosoides</taxon>
    </lineage>
</organism>
<feature type="region of interest" description="Disordered" evidence="5">
    <location>
        <begin position="578"/>
        <end position="618"/>
    </location>
</feature>
<keyword evidence="4" id="KW-1015">Disulfide bond</keyword>
<dbReference type="PANTHER" id="PTHR11245:SF6">
    <property type="entry name" value="DUF19 DOMAIN-CONTAINING PROTEIN"/>
    <property type="match status" value="1"/>
</dbReference>
<dbReference type="OMA" id="NYRKEHP"/>
<comment type="subunit">
    <text evidence="2">Homodimer; disulfide-linked.</text>
</comment>
<evidence type="ECO:0000256" key="3">
    <source>
        <dbReference type="ARBA" id="ARBA00022702"/>
    </source>
</evidence>
<dbReference type="GO" id="GO:0005615">
    <property type="term" value="C:extracellular space"/>
    <property type="evidence" value="ECO:0007669"/>
    <property type="project" value="TreeGrafter"/>
</dbReference>
<feature type="compositionally biased region" description="Basic and acidic residues" evidence="5">
    <location>
        <begin position="350"/>
        <end position="365"/>
    </location>
</feature>
<evidence type="ECO:0000313" key="7">
    <source>
        <dbReference type="Proteomes" id="UP000277928"/>
    </source>
</evidence>
<dbReference type="PANTHER" id="PTHR11245">
    <property type="entry name" value="STANNIOCALCIN"/>
    <property type="match status" value="1"/>
</dbReference>
<reference evidence="6 7" key="1">
    <citation type="submission" date="2018-08" db="EMBL/GenBank/DDBJ databases">
        <authorList>
            <person name="Laetsch R D."/>
            <person name="Stevens L."/>
            <person name="Kumar S."/>
            <person name="Blaxter L. M."/>
        </authorList>
    </citation>
    <scope>NUCLEOTIDE SEQUENCE [LARGE SCALE GENOMIC DNA]</scope>
</reference>
<dbReference type="GO" id="GO:0006874">
    <property type="term" value="P:intracellular calcium ion homeostasis"/>
    <property type="evidence" value="ECO:0007669"/>
    <property type="project" value="TreeGrafter"/>
</dbReference>
<gene>
    <name evidence="6" type="ORF">NLS_LOCUS4341</name>
</gene>
<evidence type="ECO:0008006" key="8">
    <source>
        <dbReference type="Google" id="ProtNLM"/>
    </source>
</evidence>
<keyword evidence="3" id="KW-0372">Hormone</keyword>
<feature type="compositionally biased region" description="Basic and acidic residues" evidence="5">
    <location>
        <begin position="596"/>
        <end position="614"/>
    </location>
</feature>
<protein>
    <recommendedName>
        <fullName evidence="8">HTH psq-type domain-containing protein</fullName>
    </recommendedName>
</protein>
<dbReference type="GO" id="GO:0005179">
    <property type="term" value="F:hormone activity"/>
    <property type="evidence" value="ECO:0007669"/>
    <property type="project" value="UniProtKB-KW"/>
</dbReference>
<dbReference type="Proteomes" id="UP000277928">
    <property type="component" value="Unassembled WGS sequence"/>
</dbReference>
<evidence type="ECO:0000256" key="2">
    <source>
        <dbReference type="ARBA" id="ARBA00011748"/>
    </source>
</evidence>
<dbReference type="AlphaFoldDB" id="A0A3P6SV43"/>